<feature type="region of interest" description="Disordered" evidence="1">
    <location>
        <begin position="138"/>
        <end position="170"/>
    </location>
</feature>
<feature type="compositionally biased region" description="Pro residues" evidence="1">
    <location>
        <begin position="149"/>
        <end position="159"/>
    </location>
</feature>
<accession>A0A8T0RU42</accession>
<organism evidence="2 3">
    <name type="scientific">Panicum virgatum</name>
    <name type="common">Blackwell switchgrass</name>
    <dbReference type="NCBI Taxonomy" id="38727"/>
    <lineage>
        <taxon>Eukaryota</taxon>
        <taxon>Viridiplantae</taxon>
        <taxon>Streptophyta</taxon>
        <taxon>Embryophyta</taxon>
        <taxon>Tracheophyta</taxon>
        <taxon>Spermatophyta</taxon>
        <taxon>Magnoliopsida</taxon>
        <taxon>Liliopsida</taxon>
        <taxon>Poales</taxon>
        <taxon>Poaceae</taxon>
        <taxon>PACMAD clade</taxon>
        <taxon>Panicoideae</taxon>
        <taxon>Panicodae</taxon>
        <taxon>Paniceae</taxon>
        <taxon>Panicinae</taxon>
        <taxon>Panicum</taxon>
        <taxon>Panicum sect. Hiantes</taxon>
    </lineage>
</organism>
<evidence type="ECO:0000313" key="3">
    <source>
        <dbReference type="Proteomes" id="UP000823388"/>
    </source>
</evidence>
<evidence type="ECO:0000256" key="1">
    <source>
        <dbReference type="SAM" id="MobiDB-lite"/>
    </source>
</evidence>
<proteinExistence type="predicted"/>
<reference evidence="2" key="1">
    <citation type="submission" date="2020-05" db="EMBL/GenBank/DDBJ databases">
        <title>WGS assembly of Panicum virgatum.</title>
        <authorList>
            <person name="Lovell J.T."/>
            <person name="Jenkins J."/>
            <person name="Shu S."/>
            <person name="Juenger T.E."/>
            <person name="Schmutz J."/>
        </authorList>
    </citation>
    <scope>NUCLEOTIDE SEQUENCE</scope>
    <source>
        <strain evidence="2">AP13</strain>
    </source>
</reference>
<evidence type="ECO:0000313" key="2">
    <source>
        <dbReference type="EMBL" id="KAG2588318.1"/>
    </source>
</evidence>
<dbReference type="AlphaFoldDB" id="A0A8T0RU42"/>
<keyword evidence="3" id="KW-1185">Reference proteome</keyword>
<gene>
    <name evidence="2" type="ORF">PVAP13_5NG214200</name>
</gene>
<sequence>MYIGFASEVVLGYRDDGKIFFSFLIGSPASTAPALSRATCSAPPPAVPRTTPSSRQELRAAPTACSVPRRWIRFAPAPARNLLLEEQGRRSSTRDEAAAGERGGARLRQFLPASSHARMLLDGRLAVLIRARELRAQPWRPRPLRPWRPRPPPLRPPSPTHTARTAPPRA</sequence>
<name>A0A8T0RU42_PANVG</name>
<feature type="region of interest" description="Disordered" evidence="1">
    <location>
        <begin position="42"/>
        <end position="62"/>
    </location>
</feature>
<protein>
    <submittedName>
        <fullName evidence="2">Uncharacterized protein</fullName>
    </submittedName>
</protein>
<dbReference type="Proteomes" id="UP000823388">
    <property type="component" value="Chromosome 5N"/>
</dbReference>
<comment type="caution">
    <text evidence="2">The sequence shown here is derived from an EMBL/GenBank/DDBJ whole genome shotgun (WGS) entry which is preliminary data.</text>
</comment>
<dbReference type="EMBL" id="CM029046">
    <property type="protein sequence ID" value="KAG2588318.1"/>
    <property type="molecule type" value="Genomic_DNA"/>
</dbReference>